<organism evidence="3 4">
    <name type="scientific">Thermomonospora echinospora</name>
    <dbReference type="NCBI Taxonomy" id="1992"/>
    <lineage>
        <taxon>Bacteria</taxon>
        <taxon>Bacillati</taxon>
        <taxon>Actinomycetota</taxon>
        <taxon>Actinomycetes</taxon>
        <taxon>Streptosporangiales</taxon>
        <taxon>Thermomonosporaceae</taxon>
        <taxon>Thermomonospora</taxon>
    </lineage>
</organism>
<dbReference type="OrthoDB" id="3510378at2"/>
<dbReference type="Pfam" id="PF26366">
    <property type="entry name" value="DUF8094"/>
    <property type="match status" value="1"/>
</dbReference>
<evidence type="ECO:0000259" key="2">
    <source>
        <dbReference type="Pfam" id="PF26366"/>
    </source>
</evidence>
<dbReference type="RefSeq" id="WP_103936833.1">
    <property type="nucleotide sequence ID" value="NZ_FNVO01000002.1"/>
</dbReference>
<evidence type="ECO:0000313" key="4">
    <source>
        <dbReference type="Proteomes" id="UP000236723"/>
    </source>
</evidence>
<protein>
    <recommendedName>
        <fullName evidence="2">DUF8094 domain-containing protein</fullName>
    </recommendedName>
</protein>
<reference evidence="4" key="1">
    <citation type="submission" date="2016-10" db="EMBL/GenBank/DDBJ databases">
        <authorList>
            <person name="Varghese N."/>
            <person name="Submissions S."/>
        </authorList>
    </citation>
    <scope>NUCLEOTIDE SEQUENCE [LARGE SCALE GENOMIC DNA]</scope>
    <source>
        <strain evidence="4">DSM 43163</strain>
    </source>
</reference>
<dbReference type="AlphaFoldDB" id="A0A1H5W7A6"/>
<dbReference type="EMBL" id="FNVO01000002">
    <property type="protein sequence ID" value="SEF95106.1"/>
    <property type="molecule type" value="Genomic_DNA"/>
</dbReference>
<sequence>MRRLVTGGVAGPLVLVAVLTGGCTGGGSDIGPDSDEAGRAPAVSVAESYRILRDWAERYNKAVASGDEDDWRDLTTGALRGPMTARARTYGRLPDSERISLRNPALYVPRLDGHPKWFAAAALDDVGGAAQQVLVLFRQEKAKEPWRAAHWLVFRGAPPKLDYDGHGYAIPAADGSLPSGHAAYLSTGDQSLFRPDRFTRQARDKAKRSDAPSGWSVTTRFGPDRHPVHGLRTDDGGSLVWYAVEQRRTFKANGSGRPDTLPADVRAHLTKAQRLSATRIEATWTWLAIGYVPPQGTANVLGESVRLSDVRT</sequence>
<dbReference type="Proteomes" id="UP000236723">
    <property type="component" value="Unassembled WGS sequence"/>
</dbReference>
<dbReference type="InterPro" id="IPR058407">
    <property type="entry name" value="DUF8094"/>
</dbReference>
<evidence type="ECO:0000256" key="1">
    <source>
        <dbReference type="SAM" id="MobiDB-lite"/>
    </source>
</evidence>
<keyword evidence="4" id="KW-1185">Reference proteome</keyword>
<accession>A0A1H5W7A6</accession>
<dbReference type="PROSITE" id="PS51257">
    <property type="entry name" value="PROKAR_LIPOPROTEIN"/>
    <property type="match status" value="1"/>
</dbReference>
<name>A0A1H5W7A6_9ACTN</name>
<feature type="domain" description="DUF8094" evidence="2">
    <location>
        <begin position="40"/>
        <end position="305"/>
    </location>
</feature>
<proteinExistence type="predicted"/>
<gene>
    <name evidence="3" type="ORF">SAMN04489712_102609</name>
</gene>
<evidence type="ECO:0000313" key="3">
    <source>
        <dbReference type="EMBL" id="SEF95106.1"/>
    </source>
</evidence>
<feature type="region of interest" description="Disordered" evidence="1">
    <location>
        <begin position="202"/>
        <end position="229"/>
    </location>
</feature>